<keyword evidence="1" id="KW-0472">Membrane</keyword>
<dbReference type="HAMAP" id="MF_00386">
    <property type="entry name" value="UPF0161_YidD"/>
    <property type="match status" value="1"/>
</dbReference>
<dbReference type="NCBIfam" id="TIGR00278">
    <property type="entry name" value="membrane protein insertion efficiency factor YidD"/>
    <property type="match status" value="1"/>
</dbReference>
<dbReference type="EMBL" id="UIGB01000001">
    <property type="protein sequence ID" value="SUU84493.1"/>
    <property type="molecule type" value="Genomic_DNA"/>
</dbReference>
<evidence type="ECO:0000313" key="2">
    <source>
        <dbReference type="EMBL" id="SUU84493.1"/>
    </source>
</evidence>
<comment type="subcellular location">
    <subcellularLocation>
        <location evidence="1">Cell membrane</location>
        <topology evidence="1">Peripheral membrane protein</topology>
        <orientation evidence="1">Cytoplasmic side</orientation>
    </subcellularLocation>
</comment>
<sequence>MAQTRLMSLKLYCNCRACEAAKRAPRNAGRGLIWLYRSTLSPLIGFNCRHVPTCSAYGDEAISRFGLWAGGWMTLARLLRCQPWGTSGLDFVPKQKPETARWYLPWRYGRWRGVNDGAE</sequence>
<organism evidence="2 3">
    <name type="scientific">Afipia felis</name>
    <name type="common">Cat scratch disease bacillus</name>
    <dbReference type="NCBI Taxonomy" id="1035"/>
    <lineage>
        <taxon>Bacteria</taxon>
        <taxon>Pseudomonadati</taxon>
        <taxon>Pseudomonadota</taxon>
        <taxon>Alphaproteobacteria</taxon>
        <taxon>Hyphomicrobiales</taxon>
        <taxon>Nitrobacteraceae</taxon>
        <taxon>Afipia</taxon>
    </lineage>
</organism>
<dbReference type="Proteomes" id="UP000254343">
    <property type="component" value="Unassembled WGS sequence"/>
</dbReference>
<gene>
    <name evidence="2" type="primary">yidD</name>
    <name evidence="2" type="ORF">NCTC12722_01684</name>
</gene>
<dbReference type="Pfam" id="PF01809">
    <property type="entry name" value="YidD"/>
    <property type="match status" value="1"/>
</dbReference>
<dbReference type="SMART" id="SM01234">
    <property type="entry name" value="Haemolytic"/>
    <property type="match status" value="1"/>
</dbReference>
<comment type="similarity">
    <text evidence="1">Belongs to the UPF0161 family.</text>
</comment>
<evidence type="ECO:0000256" key="1">
    <source>
        <dbReference type="HAMAP-Rule" id="MF_00386"/>
    </source>
</evidence>
<dbReference type="PANTHER" id="PTHR33383:SF1">
    <property type="entry name" value="MEMBRANE PROTEIN INSERTION EFFICIENCY FACTOR-RELATED"/>
    <property type="match status" value="1"/>
</dbReference>
<comment type="function">
    <text evidence="1">Could be involved in insertion of integral membrane proteins into the membrane.</text>
</comment>
<reference evidence="2 3" key="1">
    <citation type="submission" date="2018-06" db="EMBL/GenBank/DDBJ databases">
        <authorList>
            <consortium name="Pathogen Informatics"/>
            <person name="Doyle S."/>
        </authorList>
    </citation>
    <scope>NUCLEOTIDE SEQUENCE [LARGE SCALE GENOMIC DNA]</scope>
    <source>
        <strain evidence="2 3">NCTC12722</strain>
    </source>
</reference>
<dbReference type="AlphaFoldDB" id="A0A380W7P4"/>
<dbReference type="PANTHER" id="PTHR33383">
    <property type="entry name" value="MEMBRANE PROTEIN INSERTION EFFICIENCY FACTOR-RELATED"/>
    <property type="match status" value="1"/>
</dbReference>
<accession>A0A380W7P4</accession>
<proteinExistence type="inferred from homology"/>
<evidence type="ECO:0000313" key="3">
    <source>
        <dbReference type="Proteomes" id="UP000254343"/>
    </source>
</evidence>
<protein>
    <recommendedName>
        <fullName evidence="1">Putative membrane protein insertion efficiency factor</fullName>
    </recommendedName>
</protein>
<name>A0A380W7P4_AFIFE</name>
<dbReference type="GO" id="GO:0005886">
    <property type="term" value="C:plasma membrane"/>
    <property type="evidence" value="ECO:0007669"/>
    <property type="project" value="UniProtKB-SubCell"/>
</dbReference>
<keyword evidence="1" id="KW-1003">Cell membrane</keyword>
<dbReference type="InterPro" id="IPR002696">
    <property type="entry name" value="Membr_insert_effic_factor_YidD"/>
</dbReference>